<feature type="region of interest" description="Disordered" evidence="1">
    <location>
        <begin position="362"/>
        <end position="383"/>
    </location>
</feature>
<dbReference type="InterPro" id="IPR007214">
    <property type="entry name" value="YbaK/aa-tRNA-synth-assoc-dom"/>
</dbReference>
<feature type="domain" description="YbaK/aminoacyl-tRNA synthetase-associated" evidence="3">
    <location>
        <begin position="9"/>
        <end position="117"/>
    </location>
</feature>
<dbReference type="OrthoDB" id="10261556at2759"/>
<keyword evidence="5" id="KW-1185">Reference proteome</keyword>
<dbReference type="Gene3D" id="3.30.420.10">
    <property type="entry name" value="Ribonuclease H-like superfamily/Ribonuclease H"/>
    <property type="match status" value="1"/>
</dbReference>
<dbReference type="PANTHER" id="PTHR47765:SF2">
    <property type="entry name" value="EXONUCLEASE MUT-7 HOMOLOG"/>
    <property type="match status" value="1"/>
</dbReference>
<proteinExistence type="predicted"/>
<dbReference type="InterPro" id="IPR036754">
    <property type="entry name" value="YbaK/aa-tRNA-synt-asso_dom_sf"/>
</dbReference>
<protein>
    <recommendedName>
        <fullName evidence="6">3'-5' exonuclease domain-containing protein</fullName>
    </recommendedName>
</protein>
<dbReference type="SUPFAM" id="SSF55826">
    <property type="entry name" value="YbaK/ProRS associated domain"/>
    <property type="match status" value="1"/>
</dbReference>
<evidence type="ECO:0000259" key="3">
    <source>
        <dbReference type="Pfam" id="PF04073"/>
    </source>
</evidence>
<dbReference type="PANTHER" id="PTHR47765">
    <property type="entry name" value="3'-5' EXONUCLEASE DOMAIN-CONTAINING PROTEIN"/>
    <property type="match status" value="1"/>
</dbReference>
<dbReference type="InterPro" id="IPR052408">
    <property type="entry name" value="Exonuclease_MUT-7-like"/>
</dbReference>
<dbReference type="EMBL" id="JAEHOC010000020">
    <property type="protein sequence ID" value="KAG2432790.1"/>
    <property type="molecule type" value="Genomic_DNA"/>
</dbReference>
<dbReference type="Pfam" id="PF04073">
    <property type="entry name" value="tRNA_edit"/>
    <property type="match status" value="1"/>
</dbReference>
<name>A0A835VYN8_CHLIN</name>
<dbReference type="Pfam" id="PF01612">
    <property type="entry name" value="DNA_pol_A_exo1"/>
    <property type="match status" value="1"/>
</dbReference>
<dbReference type="Proteomes" id="UP000650467">
    <property type="component" value="Unassembled WGS sequence"/>
</dbReference>
<evidence type="ECO:0000256" key="1">
    <source>
        <dbReference type="SAM" id="MobiDB-lite"/>
    </source>
</evidence>
<comment type="caution">
    <text evidence="4">The sequence shown here is derived from an EMBL/GenBank/DDBJ whole genome shotgun (WGS) entry which is preliminary data.</text>
</comment>
<accession>A0A835VYN8</accession>
<dbReference type="Gene3D" id="3.90.960.10">
    <property type="entry name" value="YbaK/aminoacyl-tRNA synthetase-associated domain"/>
    <property type="match status" value="1"/>
</dbReference>
<dbReference type="GO" id="GO:0002161">
    <property type="term" value="F:aminoacyl-tRNA deacylase activity"/>
    <property type="evidence" value="ECO:0007669"/>
    <property type="project" value="InterPro"/>
</dbReference>
<sequence>MVIPEVDPAALLPGSAIVKSIVLMVGDAPLVAVVLLKDRVDERKIADLMQLARRRVRLAKPEEVLRATGFVVGTVPPFGHIREVPTLVDTAVTRMTRLYGGGGDPEKEVEVGAAELLQYCRGRVADVTATVAGPAESSEEDVMQAAGARLPLPWPRGSELVSMVCVVATRRRIAKLLQFSNVIPEQGGELGGLALADGQAVYLRRLWQNPDTGAPAEVQLIMGKTLERALGREQAQALLDQIKVGSILAITGRVQPSLAKSPLSSAPAAGAVDNTSSSRQQLRADVMDVVCSSVTILHKSRDHLNKALRAAKRAGLGFPASAGELLEVQQAAAAVGATASGTSVDLGARYVTEADEDDVVEDEEETTVKPESLGRPHTQGEQVARDGGVTSAIAGRDGGQLRGRVLDAAASRAVGPASDTWQMQLPPGGVQLVATAEQVHQMRREVLGGLEAESAALAGAPWQVVAIDCEWAPYERNQPNNPVSILQVGTRDRIYIVDLLQLLQPHSTAAAADACGGAVSGFLTEVLSSPRLVVVGFQLRSDLDRLQESYPHLTCFKRPWGSALLRSSPAVSPDSSADGGNGAEEIVVPRMCVDLVDLARALRPDLSRTPQISLSRLVNLVLGKPLDKEEQRSQWAARPLSESQLSYAAADVACLVSLFDALVGHAAAPAAAATSDSRAARVQELGPGAAAAYGQQAPGPRAAAAREGAVAA</sequence>
<dbReference type="GO" id="GO:0008408">
    <property type="term" value="F:3'-5' exonuclease activity"/>
    <property type="evidence" value="ECO:0007669"/>
    <property type="project" value="InterPro"/>
</dbReference>
<organism evidence="4 5">
    <name type="scientific">Chlamydomonas incerta</name>
    <dbReference type="NCBI Taxonomy" id="51695"/>
    <lineage>
        <taxon>Eukaryota</taxon>
        <taxon>Viridiplantae</taxon>
        <taxon>Chlorophyta</taxon>
        <taxon>core chlorophytes</taxon>
        <taxon>Chlorophyceae</taxon>
        <taxon>CS clade</taxon>
        <taxon>Chlamydomonadales</taxon>
        <taxon>Chlamydomonadaceae</taxon>
        <taxon>Chlamydomonas</taxon>
    </lineage>
</organism>
<reference evidence="4" key="1">
    <citation type="journal article" date="2020" name="bioRxiv">
        <title>Comparative genomics of Chlamydomonas.</title>
        <authorList>
            <person name="Craig R.J."/>
            <person name="Hasan A.R."/>
            <person name="Ness R.W."/>
            <person name="Keightley P.D."/>
        </authorList>
    </citation>
    <scope>NUCLEOTIDE SEQUENCE</scope>
    <source>
        <strain evidence="4">SAG 7.73</strain>
    </source>
</reference>
<dbReference type="InterPro" id="IPR036397">
    <property type="entry name" value="RNaseH_sf"/>
</dbReference>
<gene>
    <name evidence="4" type="ORF">HXX76_008525</name>
</gene>
<dbReference type="SUPFAM" id="SSF53098">
    <property type="entry name" value="Ribonuclease H-like"/>
    <property type="match status" value="1"/>
</dbReference>
<feature type="domain" description="3'-5' exonuclease" evidence="2">
    <location>
        <begin position="457"/>
        <end position="662"/>
    </location>
</feature>
<dbReference type="InterPro" id="IPR002562">
    <property type="entry name" value="3'-5'_exonuclease_dom"/>
</dbReference>
<dbReference type="CDD" id="cd04332">
    <property type="entry name" value="YbaK_like"/>
    <property type="match status" value="1"/>
</dbReference>
<evidence type="ECO:0008006" key="6">
    <source>
        <dbReference type="Google" id="ProtNLM"/>
    </source>
</evidence>
<dbReference type="AlphaFoldDB" id="A0A835VYN8"/>
<dbReference type="GO" id="GO:0003676">
    <property type="term" value="F:nucleic acid binding"/>
    <property type="evidence" value="ECO:0007669"/>
    <property type="project" value="InterPro"/>
</dbReference>
<dbReference type="InterPro" id="IPR012337">
    <property type="entry name" value="RNaseH-like_sf"/>
</dbReference>
<evidence type="ECO:0000259" key="2">
    <source>
        <dbReference type="Pfam" id="PF01612"/>
    </source>
</evidence>
<evidence type="ECO:0000313" key="4">
    <source>
        <dbReference type="EMBL" id="KAG2432790.1"/>
    </source>
</evidence>
<evidence type="ECO:0000313" key="5">
    <source>
        <dbReference type="Proteomes" id="UP000650467"/>
    </source>
</evidence>